<evidence type="ECO:0000313" key="14">
    <source>
        <dbReference type="EMBL" id="ACL02657.1"/>
    </source>
</evidence>
<keyword evidence="6 10" id="KW-0784">Thiamine biosynthesis</keyword>
<evidence type="ECO:0000313" key="15">
    <source>
        <dbReference type="Proteomes" id="UP000000739"/>
    </source>
</evidence>
<dbReference type="HOGENOM" id="CLU_018272_3_2_7"/>
<dbReference type="Proteomes" id="UP000000739">
    <property type="component" value="Chromosome"/>
</dbReference>
<feature type="binding site" evidence="10">
    <location>
        <begin position="187"/>
        <end position="188"/>
    </location>
    <ligand>
        <name>2-[(2R,5Z)-2-carboxy-4-methylthiazol-5(2H)-ylidene]ethyl phosphate</name>
        <dbReference type="ChEBI" id="CHEBI:62899"/>
    </ligand>
</feature>
<dbReference type="Gene3D" id="3.20.20.70">
    <property type="entry name" value="Aldolase class I"/>
    <property type="match status" value="1"/>
</dbReference>
<dbReference type="GO" id="GO:0005737">
    <property type="term" value="C:cytoplasm"/>
    <property type="evidence" value="ECO:0007669"/>
    <property type="project" value="TreeGrafter"/>
</dbReference>
<proteinExistence type="inferred from homology"/>
<feature type="domain" description="Thiamine phosphate synthase/TenI" evidence="13">
    <location>
        <begin position="9"/>
        <end position="190"/>
    </location>
</feature>
<comment type="cofactor">
    <cofactor evidence="10">
        <name>Mg(2+)</name>
        <dbReference type="ChEBI" id="CHEBI:18420"/>
    </cofactor>
    <text evidence="10">Binds 1 Mg(2+) ion per subunit.</text>
</comment>
<dbReference type="NCBIfam" id="TIGR00693">
    <property type="entry name" value="thiE"/>
    <property type="match status" value="1"/>
</dbReference>
<dbReference type="AlphaFoldDB" id="B8FI90"/>
<reference evidence="14 15" key="1">
    <citation type="journal article" date="2012" name="Environ. Microbiol.">
        <title>The genome sequence of Desulfatibacillum alkenivorans AK-01: a blueprint for anaerobic alkane oxidation.</title>
        <authorList>
            <person name="Callaghan A.V."/>
            <person name="Morris B.E."/>
            <person name="Pereira I.A."/>
            <person name="McInerney M.J."/>
            <person name="Austin R.N."/>
            <person name="Groves J.T."/>
            <person name="Kukor J.J."/>
            <person name="Suflita J.M."/>
            <person name="Young L.Y."/>
            <person name="Zylstra G.J."/>
            <person name="Wawrik B."/>
        </authorList>
    </citation>
    <scope>NUCLEOTIDE SEQUENCE [LARGE SCALE GENOMIC DNA]</scope>
    <source>
        <strain evidence="14 15">AK-01</strain>
    </source>
</reference>
<evidence type="ECO:0000256" key="12">
    <source>
        <dbReference type="RuleBase" id="RU004253"/>
    </source>
</evidence>
<feature type="binding site" evidence="10">
    <location>
        <position position="71"/>
    </location>
    <ligand>
        <name>4-amino-2-methyl-5-(diphosphooxymethyl)pyrimidine</name>
        <dbReference type="ChEBI" id="CHEBI:57841"/>
    </ligand>
</feature>
<dbReference type="EC" id="2.5.1.3" evidence="10"/>
<comment type="similarity">
    <text evidence="10 11">Belongs to the thiamine-phosphate synthase family.</text>
</comment>
<evidence type="ECO:0000256" key="1">
    <source>
        <dbReference type="ARBA" id="ARBA00003814"/>
    </source>
</evidence>
<dbReference type="Pfam" id="PF02581">
    <property type="entry name" value="TMP-TENI"/>
    <property type="match status" value="1"/>
</dbReference>
<accession>B8FI90</accession>
<evidence type="ECO:0000256" key="5">
    <source>
        <dbReference type="ARBA" id="ARBA00022842"/>
    </source>
</evidence>
<dbReference type="PANTHER" id="PTHR20857:SF15">
    <property type="entry name" value="THIAMINE-PHOSPHATE SYNTHASE"/>
    <property type="match status" value="1"/>
</dbReference>
<keyword evidence="15" id="KW-1185">Reference proteome</keyword>
<evidence type="ECO:0000256" key="2">
    <source>
        <dbReference type="ARBA" id="ARBA00005165"/>
    </source>
</evidence>
<dbReference type="eggNOG" id="COG0352">
    <property type="taxonomic scope" value="Bacteria"/>
</dbReference>
<comment type="catalytic activity">
    <reaction evidence="9 10 11">
        <text>2-[(2R,5Z)-2-carboxy-4-methylthiazol-5(2H)-ylidene]ethyl phosphate + 4-amino-2-methyl-5-(diphosphooxymethyl)pyrimidine + 2 H(+) = thiamine phosphate + CO2 + diphosphate</text>
        <dbReference type="Rhea" id="RHEA:47844"/>
        <dbReference type="ChEBI" id="CHEBI:15378"/>
        <dbReference type="ChEBI" id="CHEBI:16526"/>
        <dbReference type="ChEBI" id="CHEBI:33019"/>
        <dbReference type="ChEBI" id="CHEBI:37575"/>
        <dbReference type="ChEBI" id="CHEBI:57841"/>
        <dbReference type="ChEBI" id="CHEBI:62899"/>
        <dbReference type="EC" id="2.5.1.3"/>
    </reaction>
</comment>
<evidence type="ECO:0000256" key="3">
    <source>
        <dbReference type="ARBA" id="ARBA00022679"/>
    </source>
</evidence>
<dbReference type="GO" id="GO:0000287">
    <property type="term" value="F:magnesium ion binding"/>
    <property type="evidence" value="ECO:0007669"/>
    <property type="project" value="UniProtKB-UniRule"/>
</dbReference>
<comment type="catalytic activity">
    <reaction evidence="7 10 11">
        <text>4-methyl-5-(2-phosphooxyethyl)-thiazole + 4-amino-2-methyl-5-(diphosphooxymethyl)pyrimidine + H(+) = thiamine phosphate + diphosphate</text>
        <dbReference type="Rhea" id="RHEA:22328"/>
        <dbReference type="ChEBI" id="CHEBI:15378"/>
        <dbReference type="ChEBI" id="CHEBI:33019"/>
        <dbReference type="ChEBI" id="CHEBI:37575"/>
        <dbReference type="ChEBI" id="CHEBI:57841"/>
        <dbReference type="ChEBI" id="CHEBI:58296"/>
        <dbReference type="EC" id="2.5.1.3"/>
    </reaction>
</comment>
<dbReference type="RefSeq" id="WP_012610095.1">
    <property type="nucleotide sequence ID" value="NC_011768.1"/>
</dbReference>
<evidence type="ECO:0000256" key="4">
    <source>
        <dbReference type="ARBA" id="ARBA00022723"/>
    </source>
</evidence>
<feature type="binding site" evidence="10">
    <location>
        <position position="139"/>
    </location>
    <ligand>
        <name>4-amino-2-methyl-5-(diphosphooxymethyl)pyrimidine</name>
        <dbReference type="ChEBI" id="CHEBI:57841"/>
    </ligand>
</feature>
<feature type="binding site" evidence="10">
    <location>
        <position position="110"/>
    </location>
    <ligand>
        <name>4-amino-2-methyl-5-(diphosphooxymethyl)pyrimidine</name>
        <dbReference type="ChEBI" id="CHEBI:57841"/>
    </ligand>
</feature>
<dbReference type="InterPro" id="IPR013785">
    <property type="entry name" value="Aldolase_TIM"/>
</dbReference>
<feature type="binding site" evidence="10">
    <location>
        <begin position="136"/>
        <end position="138"/>
    </location>
    <ligand>
        <name>2-[(2R,5Z)-2-carboxy-4-methylthiazol-5(2H)-ylidene]ethyl phosphate</name>
        <dbReference type="ChEBI" id="CHEBI:62899"/>
    </ligand>
</feature>
<dbReference type="GO" id="GO:0009229">
    <property type="term" value="P:thiamine diphosphate biosynthetic process"/>
    <property type="evidence" value="ECO:0007669"/>
    <property type="project" value="UniProtKB-UniRule"/>
</dbReference>
<dbReference type="InterPro" id="IPR036206">
    <property type="entry name" value="ThiamineP_synth_sf"/>
</dbReference>
<name>B8FI90_DESAL</name>
<dbReference type="UniPathway" id="UPA00060">
    <property type="reaction ID" value="UER00141"/>
</dbReference>
<evidence type="ECO:0000256" key="9">
    <source>
        <dbReference type="ARBA" id="ARBA00047883"/>
    </source>
</evidence>
<comment type="function">
    <text evidence="1 10">Condenses 4-methyl-5-(beta-hydroxyethyl)thiazole monophosphate (THZ-P) and 2-methyl-4-amino-5-hydroxymethyl pyrimidine pyrophosphate (HMP-PP) to form thiamine monophosphate (TMP).</text>
</comment>
<comment type="catalytic activity">
    <reaction evidence="8 10 11">
        <text>2-(2-carboxy-4-methylthiazol-5-yl)ethyl phosphate + 4-amino-2-methyl-5-(diphosphooxymethyl)pyrimidine + 2 H(+) = thiamine phosphate + CO2 + diphosphate</text>
        <dbReference type="Rhea" id="RHEA:47848"/>
        <dbReference type="ChEBI" id="CHEBI:15378"/>
        <dbReference type="ChEBI" id="CHEBI:16526"/>
        <dbReference type="ChEBI" id="CHEBI:33019"/>
        <dbReference type="ChEBI" id="CHEBI:37575"/>
        <dbReference type="ChEBI" id="CHEBI:57841"/>
        <dbReference type="ChEBI" id="CHEBI:62890"/>
        <dbReference type="EC" id="2.5.1.3"/>
    </reaction>
</comment>
<feature type="binding site" evidence="10">
    <location>
        <position position="91"/>
    </location>
    <ligand>
        <name>Mg(2+)</name>
        <dbReference type="ChEBI" id="CHEBI:18420"/>
    </ligand>
</feature>
<feature type="binding site" evidence="10">
    <location>
        <begin position="39"/>
        <end position="43"/>
    </location>
    <ligand>
        <name>4-amino-2-methyl-5-(diphosphooxymethyl)pyrimidine</name>
        <dbReference type="ChEBI" id="CHEBI:57841"/>
    </ligand>
</feature>
<evidence type="ECO:0000256" key="6">
    <source>
        <dbReference type="ARBA" id="ARBA00022977"/>
    </source>
</evidence>
<dbReference type="KEGG" id="dal:Dalk_0954"/>
<dbReference type="InterPro" id="IPR034291">
    <property type="entry name" value="TMP_synthase"/>
</dbReference>
<dbReference type="FunFam" id="3.20.20.70:FF:000096">
    <property type="entry name" value="Thiamine-phosphate synthase"/>
    <property type="match status" value="1"/>
</dbReference>
<dbReference type="HAMAP" id="MF_00097">
    <property type="entry name" value="TMP_synthase"/>
    <property type="match status" value="1"/>
</dbReference>
<evidence type="ECO:0000259" key="13">
    <source>
        <dbReference type="Pfam" id="PF02581"/>
    </source>
</evidence>
<evidence type="ECO:0000256" key="8">
    <source>
        <dbReference type="ARBA" id="ARBA00047851"/>
    </source>
</evidence>
<dbReference type="GO" id="GO:0004789">
    <property type="term" value="F:thiamine-phosphate diphosphorylase activity"/>
    <property type="evidence" value="ECO:0007669"/>
    <property type="project" value="UniProtKB-UniRule"/>
</dbReference>
<protein>
    <recommendedName>
        <fullName evidence="10">Thiamine-phosphate synthase</fullName>
        <shortName evidence="10">TP synthase</shortName>
        <shortName evidence="10">TPS</shortName>
        <ecNumber evidence="10">2.5.1.3</ecNumber>
    </recommendedName>
    <alternativeName>
        <fullName evidence="10">Thiamine-phosphate pyrophosphorylase</fullName>
        <shortName evidence="10">TMP pyrophosphorylase</shortName>
        <shortName evidence="10">TMP-PPase</shortName>
    </alternativeName>
</protein>
<keyword evidence="3 10" id="KW-0808">Transferase</keyword>
<feature type="binding site" evidence="10">
    <location>
        <position position="72"/>
    </location>
    <ligand>
        <name>Mg(2+)</name>
        <dbReference type="ChEBI" id="CHEBI:18420"/>
    </ligand>
</feature>
<gene>
    <name evidence="10" type="primary">thiE</name>
    <name evidence="14" type="ordered locus">Dalk_0954</name>
</gene>
<evidence type="ECO:0000256" key="11">
    <source>
        <dbReference type="RuleBase" id="RU003826"/>
    </source>
</evidence>
<dbReference type="PANTHER" id="PTHR20857">
    <property type="entry name" value="THIAMINE-PHOSPHATE PYROPHOSPHORYLASE"/>
    <property type="match status" value="1"/>
</dbReference>
<comment type="caution">
    <text evidence="10">Lacks conserved residue(s) required for the propagation of feature annotation.</text>
</comment>
<evidence type="ECO:0000256" key="7">
    <source>
        <dbReference type="ARBA" id="ARBA00047334"/>
    </source>
</evidence>
<dbReference type="SUPFAM" id="SSF51391">
    <property type="entry name" value="Thiamin phosphate synthase"/>
    <property type="match status" value="1"/>
</dbReference>
<keyword evidence="5 10" id="KW-0460">Magnesium</keyword>
<sequence>MKKSIDYSLYLVTDRPLSLGRSLMEVMEKAAAGGTTIVQLREKECDSRTFVELARAAKKLLDAKGVPLIINDRADIALAVGAAGLHIGQTDMPYQDARRIMGPEAIVGLSVENRDQVKEAASLDADYLGVGPIFATQTKPDAAPAIGLEGLAEIRTITKTPLIAIGSVNLSNAAEVIRAGADGLAVVSAICSQPDIEQASRNLAAAIQKARQ</sequence>
<dbReference type="EMBL" id="CP001322">
    <property type="protein sequence ID" value="ACL02657.1"/>
    <property type="molecule type" value="Genomic_DNA"/>
</dbReference>
<dbReference type="GO" id="GO:0009228">
    <property type="term" value="P:thiamine biosynthetic process"/>
    <property type="evidence" value="ECO:0007669"/>
    <property type="project" value="UniProtKB-KW"/>
</dbReference>
<evidence type="ECO:0000256" key="10">
    <source>
        <dbReference type="HAMAP-Rule" id="MF_00097"/>
    </source>
</evidence>
<dbReference type="InterPro" id="IPR022998">
    <property type="entry name" value="ThiamineP_synth_TenI"/>
</dbReference>
<dbReference type="CDD" id="cd00564">
    <property type="entry name" value="TMP_TenI"/>
    <property type="match status" value="1"/>
</dbReference>
<keyword evidence="4 10" id="KW-0479">Metal-binding</keyword>
<organism evidence="14 15">
    <name type="scientific">Desulfatibacillum aliphaticivorans</name>
    <dbReference type="NCBI Taxonomy" id="218208"/>
    <lineage>
        <taxon>Bacteria</taxon>
        <taxon>Pseudomonadati</taxon>
        <taxon>Thermodesulfobacteriota</taxon>
        <taxon>Desulfobacteria</taxon>
        <taxon>Desulfobacterales</taxon>
        <taxon>Desulfatibacillaceae</taxon>
        <taxon>Desulfatibacillum</taxon>
    </lineage>
</organism>
<comment type="pathway">
    <text evidence="2 10 12">Cofactor biosynthesis; thiamine diphosphate biosynthesis; thiamine phosphate from 4-amino-2-methyl-5-diphosphomethylpyrimidine and 4-methyl-5-(2-phosphoethyl)-thiazole: step 1/1.</text>
</comment>